<reference evidence="2" key="1">
    <citation type="submission" date="2020-03" db="EMBL/GenBank/DDBJ databases">
        <title>The deep terrestrial virosphere.</title>
        <authorList>
            <person name="Holmfeldt K."/>
            <person name="Nilsson E."/>
            <person name="Simone D."/>
            <person name="Lopez-Fernandez M."/>
            <person name="Wu X."/>
            <person name="de Brujin I."/>
            <person name="Lundin D."/>
            <person name="Andersson A."/>
            <person name="Bertilsson S."/>
            <person name="Dopson M."/>
        </authorList>
    </citation>
    <scope>NUCLEOTIDE SEQUENCE</scope>
    <source>
        <strain evidence="2">MM415A00968</strain>
        <strain evidence="3">MM415B02524</strain>
    </source>
</reference>
<organism evidence="2">
    <name type="scientific">viral metagenome</name>
    <dbReference type="NCBI Taxonomy" id="1070528"/>
    <lineage>
        <taxon>unclassified sequences</taxon>
        <taxon>metagenomes</taxon>
        <taxon>organismal metagenomes</taxon>
    </lineage>
</organism>
<feature type="transmembrane region" description="Helical" evidence="1">
    <location>
        <begin position="16"/>
        <end position="45"/>
    </location>
</feature>
<evidence type="ECO:0000313" key="3">
    <source>
        <dbReference type="EMBL" id="QJA89625.1"/>
    </source>
</evidence>
<keyword evidence="1" id="KW-0812">Transmembrane</keyword>
<accession>A0A6M3KAL2</accession>
<gene>
    <name evidence="2" type="ORF">MM415A00968_0027</name>
    <name evidence="3" type="ORF">MM415B02524_0010</name>
</gene>
<keyword evidence="1" id="KW-1133">Transmembrane helix</keyword>
<evidence type="ECO:0000313" key="2">
    <source>
        <dbReference type="EMBL" id="QJA78923.1"/>
    </source>
</evidence>
<name>A0A6M3KAL2_9ZZZZ</name>
<dbReference type="EMBL" id="MT142857">
    <property type="protein sequence ID" value="QJA89625.1"/>
    <property type="molecule type" value="Genomic_DNA"/>
</dbReference>
<dbReference type="AlphaFoldDB" id="A0A6M3KAL2"/>
<evidence type="ECO:0000256" key="1">
    <source>
        <dbReference type="SAM" id="Phobius"/>
    </source>
</evidence>
<sequence>MILKNNVSKMRKQISYAILFLVCIIGIMFTVGFLPALFIFLLFFVNNCSQTMEYDSRYIISISKEDTVIDRKVMNHIRMYNGYKSIKRE</sequence>
<dbReference type="EMBL" id="MT142359">
    <property type="protein sequence ID" value="QJA78923.1"/>
    <property type="molecule type" value="Genomic_DNA"/>
</dbReference>
<proteinExistence type="predicted"/>
<protein>
    <submittedName>
        <fullName evidence="2">Uncharacterized protein</fullName>
    </submittedName>
</protein>
<keyword evidence="1" id="KW-0472">Membrane</keyword>